<dbReference type="RefSeq" id="WP_055545842.1">
    <property type="nucleotide sequence ID" value="NZ_CP023699.1"/>
</dbReference>
<dbReference type="Pfam" id="PF19695">
    <property type="entry name" value="DUF6195"/>
    <property type="match status" value="1"/>
</dbReference>
<sequence>MTHPLMYVAAKRHTTVREQALRSWAPRSITAASQYARRVLGDDAATLTWEALGVLRLDEHLQAFSSLDTASGQHLVLHYSGDGQGDERLVLRRTCDSCTSQQADEVTSLEQLGLLLTRTAAWPDINARNNGAEA</sequence>
<dbReference type="Proteomes" id="UP000325529">
    <property type="component" value="Chromosome"/>
</dbReference>
<dbReference type="InterPro" id="IPR045675">
    <property type="entry name" value="DUF6195"/>
</dbReference>
<evidence type="ECO:0000313" key="3">
    <source>
        <dbReference type="Proteomes" id="UP000325529"/>
    </source>
</evidence>
<dbReference type="OrthoDB" id="4186927at2"/>
<dbReference type="AlphaFoldDB" id="Q1EQR3"/>
<reference evidence="1" key="1">
    <citation type="journal article" date="2006" name="Proc. Natl. Acad. Sci. U.S.A.">
        <title>Amplification of the entire kanamycin biosynthetic gene cluster during empirical strain improvement of Streptomyces kanamyceticus.</title>
        <authorList>
            <person name="Yanai K."/>
            <person name="Murakami T."/>
            <person name="Bibb M."/>
        </authorList>
    </citation>
    <scope>NUCLEOTIDE SEQUENCE</scope>
    <source>
        <strain evidence="1">NBRC 13414</strain>
    </source>
</reference>
<gene>
    <name evidence="2" type="ORF">CP970_05875</name>
</gene>
<proteinExistence type="predicted"/>
<name>Q1EQR3_STRKN</name>
<dbReference type="EMBL" id="CP023699">
    <property type="protein sequence ID" value="QEU90503.1"/>
    <property type="molecule type" value="Genomic_DNA"/>
</dbReference>
<organism evidence="1">
    <name type="scientific">Streptomyces kanamyceticus</name>
    <dbReference type="NCBI Taxonomy" id="1967"/>
    <lineage>
        <taxon>Bacteria</taxon>
        <taxon>Bacillati</taxon>
        <taxon>Actinomycetota</taxon>
        <taxon>Actinomycetes</taxon>
        <taxon>Kitasatosporales</taxon>
        <taxon>Streptomycetaceae</taxon>
        <taxon>Streptomyces</taxon>
    </lineage>
</organism>
<evidence type="ECO:0000313" key="1">
    <source>
        <dbReference type="EMBL" id="BAE95457.1"/>
    </source>
</evidence>
<dbReference type="KEGG" id="ska:CP970_05875"/>
<dbReference type="EMBL" id="AB254080">
    <property type="protein sequence ID" value="BAE95457.1"/>
    <property type="molecule type" value="Genomic_DNA"/>
</dbReference>
<keyword evidence="3" id="KW-1185">Reference proteome</keyword>
<evidence type="ECO:0000313" key="2">
    <source>
        <dbReference type="EMBL" id="QEU90503.1"/>
    </source>
</evidence>
<reference evidence="2 3" key="2">
    <citation type="submission" date="2017-09" db="EMBL/GenBank/DDBJ databases">
        <authorList>
            <person name="Lee N."/>
            <person name="Cho B.-K."/>
        </authorList>
    </citation>
    <scope>NUCLEOTIDE SEQUENCE [LARGE SCALE GENOMIC DNA]</scope>
    <source>
        <strain evidence="2 3">ATCC 12853</strain>
    </source>
</reference>
<accession>Q1EQR3</accession>
<protein>
    <submittedName>
        <fullName evidence="1">Uncharacterized protein</fullName>
    </submittedName>
</protein>